<dbReference type="AlphaFoldDB" id="A0A815WY34"/>
<dbReference type="Gene3D" id="3.40.50.300">
    <property type="entry name" value="P-loop containing nucleotide triphosphate hydrolases"/>
    <property type="match status" value="1"/>
</dbReference>
<name>A0A815WY34_ADIRI</name>
<dbReference type="PANTHER" id="PTHR46844:SF1">
    <property type="entry name" value="SLR5058 PROTEIN"/>
    <property type="match status" value="1"/>
</dbReference>
<evidence type="ECO:0000259" key="1">
    <source>
        <dbReference type="Pfam" id="PF05729"/>
    </source>
</evidence>
<dbReference type="EMBL" id="CAJNOR010005171">
    <property type="protein sequence ID" value="CAF1549318.1"/>
    <property type="molecule type" value="Genomic_DNA"/>
</dbReference>
<dbReference type="InterPro" id="IPR027417">
    <property type="entry name" value="P-loop_NTPase"/>
</dbReference>
<sequence length="599" mass="68316">MDSESVQKVVEELFAFSILIADTEEWDFISARLATIIHLLTASTHNIDAYTLSDTLENLIEYANVLRSCNEKKKQSEDMMTIDVSRSLFTQQQIRSTLLSMVSRLSMIEFILTNDHNRKNRALIATFHELQILRQMMHQREKSLRTHIVDHGATTNSSMDVTSLHKKHFNVIMPYLKQCSSFYGTISITALEADIVVETARNFYKASATDLNKLKANWRSFDIPLSECFIDLQTEKTTSFERNAARQLLTGNRFAAFFSSVTEHKQKKIWMNRLLDTPYMLSIVNSDRYAIKDEYHSSDIIQVLRENRWVVALGHPGSGKSTLSQWVALQSAQGIMNKKETTDFGPARIPILIRIAEFAEALRENDTLSLFDHIGHHTWFGKYFRSEESTSTSALSQLAAALQDYVRQGQAVVIIDGLDEISVSDQRAKILHCLETFIHTHIRAPSLRSVMDDPNFVRHIDKPAETGGNQILITSRIVGYHAAPLTGQFSHYIIQPLSSKLMQAFVDYWFYHIHANIRSILVSSNAEILLDDSVWQDHAEPLKTQLEDRNSELRELASNPFLMSLICHIAFESNDAALPTKRVQLYERAINSILSTWNG</sequence>
<keyword evidence="3" id="KW-1185">Reference proteome</keyword>
<evidence type="ECO:0000313" key="3">
    <source>
        <dbReference type="Proteomes" id="UP000663828"/>
    </source>
</evidence>
<feature type="non-terminal residue" evidence="2">
    <location>
        <position position="599"/>
    </location>
</feature>
<dbReference type="InterPro" id="IPR007111">
    <property type="entry name" value="NACHT_NTPase"/>
</dbReference>
<reference evidence="2" key="1">
    <citation type="submission" date="2021-02" db="EMBL/GenBank/DDBJ databases">
        <authorList>
            <person name="Nowell W R."/>
        </authorList>
    </citation>
    <scope>NUCLEOTIDE SEQUENCE</scope>
</reference>
<evidence type="ECO:0000313" key="2">
    <source>
        <dbReference type="EMBL" id="CAF1549318.1"/>
    </source>
</evidence>
<accession>A0A815WY34</accession>
<feature type="domain" description="NACHT" evidence="1">
    <location>
        <begin position="309"/>
        <end position="445"/>
    </location>
</feature>
<dbReference type="Proteomes" id="UP000663828">
    <property type="component" value="Unassembled WGS sequence"/>
</dbReference>
<proteinExistence type="predicted"/>
<dbReference type="SUPFAM" id="SSF52540">
    <property type="entry name" value="P-loop containing nucleoside triphosphate hydrolases"/>
    <property type="match status" value="1"/>
</dbReference>
<dbReference type="PANTHER" id="PTHR46844">
    <property type="entry name" value="SLR5058 PROTEIN"/>
    <property type="match status" value="1"/>
</dbReference>
<comment type="caution">
    <text evidence="2">The sequence shown here is derived from an EMBL/GenBank/DDBJ whole genome shotgun (WGS) entry which is preliminary data.</text>
</comment>
<gene>
    <name evidence="2" type="ORF">XAT740_LOCUS42767</name>
</gene>
<dbReference type="Pfam" id="PF05729">
    <property type="entry name" value="NACHT"/>
    <property type="match status" value="1"/>
</dbReference>
<organism evidence="2 3">
    <name type="scientific">Adineta ricciae</name>
    <name type="common">Rotifer</name>
    <dbReference type="NCBI Taxonomy" id="249248"/>
    <lineage>
        <taxon>Eukaryota</taxon>
        <taxon>Metazoa</taxon>
        <taxon>Spiralia</taxon>
        <taxon>Gnathifera</taxon>
        <taxon>Rotifera</taxon>
        <taxon>Eurotatoria</taxon>
        <taxon>Bdelloidea</taxon>
        <taxon>Adinetida</taxon>
        <taxon>Adinetidae</taxon>
        <taxon>Adineta</taxon>
    </lineage>
</organism>
<protein>
    <recommendedName>
        <fullName evidence="1">NACHT domain-containing protein</fullName>
    </recommendedName>
</protein>